<sequence length="1511" mass="169980">MADQELSIITPSIASSASITTIGKSWGAVGATGAASFELPLPLSAGRGWDPQLSLTYSSQAGNGPFGIGWNLGIGQISRRTQKGVPRYSDLDEIIGDDGEVWHPELNSDGTPKSRPEDSCNAISVGAHHVVRFWPRVERDFTLRERWQPVTADGKPEGPPFWLIHGADGSLQVYGKTSASRRADPDDPLRVGSWLLCESMNPQGEHIGFDYLADDQDPDPTHDYRAQRYLRAIFYGNVTASQHLYSWTAEDPAELDWHFHLLFDYGERTRSLTEAPVYGGDSLAVWDKRRDPFSTFGQGFELGTRRLCRQILMFHNFSRPAGEDPLLVRRLLLEYPSPADPWTYNRITAAHYQAFDASGALETTPPVEFDYSPFEINKTPSRMFAEDTMPGLEDGQFYQCVDLYGEGVPGFLCRYDQCWYYREPLRATSGSDAITYASWTELEQIPVARHDAAQQFLLDLTGNGRLDWIAALPGSSGYRTLNADRSWAPFIAFTGMPLEFFHTLAQLGDLGGNGLNSLAMIGPRAVRLYANQREQGFSGAEDVPRKDDEDSLPLFGNAPTELVFLGNMLGSDMSELCRIRYNEIKCWPNLGHGKFGEGRVISALPFLYDEFNVEQVRIADIDGSGAPALFYLKTAGFEIYLNRGGNGLEQKPVFVPWPEGVNYDRLCQVSFADLQGLGCASLILTVPHMTPEHWRYDFVAAKPYLLTATNNNMGCATQVVYRSSAQEWLDEKQQWLTDHPDETPVCHLPFAVQVVARQRQLDEITGNCLTQSCFYREGVYDSIDREFRGFGYREQTDSERATGDEELGFTAPVRICTWYLTGQAMDRPRHGYFDGDSEAVDLRPTVFSRYHDGDECDEPVTPDDEDVRYKIARALVGAVARIETWTGTDEPANARLYAVEEFRYLVRDVRPANLREPASVLLVQTLEKISYQYDGFIDDPLCRHEVLLASSEYGHATHSLTISYARRRLPGDPPPFSDPDEQQWWRDAHDMAQRFFYLNETRARSIDLDEKLCEWRLGLPWQQRSNALVLPKGDLPSGLNPQQLTWELLNEHVSSPEWNALRVLTGQTVQRYINKEDGSLLPDGSAQFEALKGPLEMASFDKTALAAYDILPPPFDILQELAKIGYTLMPLLFDDTAVNADAESLWSAHYTYAKYADAKDFFRVLEYRETLSHGWTKARYDEYWLLVISVELPDGCITRCEYDYHALQPVRIIDANENIQEALYEPSGQPLATSFHGTENAVAAGFRPLSEYVRPVDPSPDAAIADPQAAVQKAASTLRKDLFSWMGQLPAAVDATPQLLEQWLASGDVLPSLHIRASARRRLAQLTSPTPAEQALRELISTVARKPVHSVALSADRYPNDPIAALVQIIISYVDGFGRALQTLQRVEPGIACAVAADGSLIVDRGQLREEHADPRWRVSARVEYNNKGLAVRQFRPFFADTHGYVNDQSLRRYGYFDQLFYDPLGRPVKLINAKGYFSRETYHPWYQASEDFNDTDESAEPESTSPWTLH</sequence>
<protein>
    <submittedName>
        <fullName evidence="6">Toxin</fullName>
    </submittedName>
</protein>
<gene>
    <name evidence="6" type="ORF">FHG55_09790</name>
</gene>
<evidence type="ECO:0000256" key="2">
    <source>
        <dbReference type="ARBA" id="ARBA00022525"/>
    </source>
</evidence>
<keyword evidence="7" id="KW-1185">Reference proteome</keyword>
<dbReference type="GO" id="GO:0005737">
    <property type="term" value="C:cytoplasm"/>
    <property type="evidence" value="ECO:0007669"/>
    <property type="project" value="InterPro"/>
</dbReference>
<comment type="caution">
    <text evidence="6">The sequence shown here is derived from an EMBL/GenBank/DDBJ whole genome shotgun (WGS) entry which is preliminary data.</text>
</comment>
<dbReference type="GO" id="GO:0005576">
    <property type="term" value="C:extracellular region"/>
    <property type="evidence" value="ECO:0007669"/>
    <property type="project" value="UniProtKB-SubCell"/>
</dbReference>
<name>A0A5C4L198_PSEJE</name>
<dbReference type="EMBL" id="VDDB01000007">
    <property type="protein sequence ID" value="TNB97362.1"/>
    <property type="molecule type" value="Genomic_DNA"/>
</dbReference>
<dbReference type="Pfam" id="PF03534">
    <property type="entry name" value="SpvB"/>
    <property type="match status" value="1"/>
</dbReference>
<dbReference type="InterPro" id="IPR022045">
    <property type="entry name" value="TcdB_toxin_mid/N"/>
</dbReference>
<dbReference type="Proteomes" id="UP000306272">
    <property type="component" value="Unassembled WGS sequence"/>
</dbReference>
<comment type="subcellular location">
    <subcellularLocation>
        <location evidence="1">Secreted</location>
    </subcellularLocation>
</comment>
<evidence type="ECO:0000259" key="4">
    <source>
        <dbReference type="Pfam" id="PF12255"/>
    </source>
</evidence>
<dbReference type="Pfam" id="PF12255">
    <property type="entry name" value="TcdB_toxin_midC"/>
    <property type="match status" value="1"/>
</dbReference>
<dbReference type="PRINTS" id="PR01341">
    <property type="entry name" value="SALSPVBPROT"/>
</dbReference>
<dbReference type="InterPro" id="IPR022044">
    <property type="entry name" value="TcdB_toxin_mid/C"/>
</dbReference>
<keyword evidence="3" id="KW-0843">Virulence</keyword>
<evidence type="ECO:0000313" key="7">
    <source>
        <dbReference type="Proteomes" id="UP000306272"/>
    </source>
</evidence>
<dbReference type="Pfam" id="PF12256">
    <property type="entry name" value="TcdB_toxin_midN"/>
    <property type="match status" value="1"/>
</dbReference>
<evidence type="ECO:0000313" key="6">
    <source>
        <dbReference type="EMBL" id="TNB97362.1"/>
    </source>
</evidence>
<proteinExistence type="predicted"/>
<evidence type="ECO:0000256" key="3">
    <source>
        <dbReference type="ARBA" id="ARBA00023026"/>
    </source>
</evidence>
<evidence type="ECO:0000256" key="1">
    <source>
        <dbReference type="ARBA" id="ARBA00004613"/>
    </source>
</evidence>
<accession>A0A5C4L198</accession>
<feature type="domain" description="Insecticide toxin TcdB middle/N-terminal" evidence="5">
    <location>
        <begin position="658"/>
        <end position="822"/>
    </location>
</feature>
<dbReference type="InterPro" id="IPR028994">
    <property type="entry name" value="Integrin_alpha_N"/>
</dbReference>
<dbReference type="RefSeq" id="WP_139054302.1">
    <property type="nucleotide sequence ID" value="NZ_VDDB01000007.1"/>
</dbReference>
<dbReference type="InterPro" id="IPR003284">
    <property type="entry name" value="Sal_SpvB"/>
</dbReference>
<organism evidence="6 7">
    <name type="scientific">Pseudomonas jessenii</name>
    <dbReference type="NCBI Taxonomy" id="77298"/>
    <lineage>
        <taxon>Bacteria</taxon>
        <taxon>Pseudomonadati</taxon>
        <taxon>Pseudomonadota</taxon>
        <taxon>Gammaproteobacteria</taxon>
        <taxon>Pseudomonadales</taxon>
        <taxon>Pseudomonadaceae</taxon>
        <taxon>Pseudomonas</taxon>
    </lineage>
</organism>
<dbReference type="SUPFAM" id="SSF69318">
    <property type="entry name" value="Integrin alpha N-terminal domain"/>
    <property type="match status" value="1"/>
</dbReference>
<evidence type="ECO:0000259" key="5">
    <source>
        <dbReference type="Pfam" id="PF12256"/>
    </source>
</evidence>
<keyword evidence="2" id="KW-0964">Secreted</keyword>
<feature type="domain" description="Insecticide toxin TcdB middle/C-terminal" evidence="4">
    <location>
        <begin position="871"/>
        <end position="1019"/>
    </location>
</feature>
<reference evidence="6" key="1">
    <citation type="submission" date="2019-06" db="EMBL/GenBank/DDBJ databases">
        <title>Pseudomonas-derived Butenolides : (Bio)synthesis of Styrolides.</title>
        <authorList>
            <person name="Klapper M."/>
            <person name="Chowdhury S."/>
            <person name="Stallforth P."/>
        </authorList>
    </citation>
    <scope>NUCLEOTIDE SEQUENCE [LARGE SCALE GENOMIC DNA]</scope>
    <source>
        <strain evidence="6">EC-S101</strain>
    </source>
</reference>